<dbReference type="PROSITE" id="PS50865">
    <property type="entry name" value="ZF_MYND_2"/>
    <property type="match status" value="1"/>
</dbReference>
<dbReference type="InterPro" id="IPR002893">
    <property type="entry name" value="Znf_MYND"/>
</dbReference>
<feature type="domain" description="MYND-type" evidence="5">
    <location>
        <begin position="319"/>
        <end position="359"/>
    </location>
</feature>
<evidence type="ECO:0000313" key="6">
    <source>
        <dbReference type="EMBL" id="GAQ90613.1"/>
    </source>
</evidence>
<keyword evidence="7" id="KW-1185">Reference proteome</keyword>
<dbReference type="GO" id="GO:0008270">
    <property type="term" value="F:zinc ion binding"/>
    <property type="evidence" value="ECO:0007669"/>
    <property type="project" value="UniProtKB-KW"/>
</dbReference>
<keyword evidence="1" id="KW-0479">Metal-binding</keyword>
<proteinExistence type="predicted"/>
<name>A0A1Y1IIS9_KLENI</name>
<evidence type="ECO:0000259" key="5">
    <source>
        <dbReference type="PROSITE" id="PS50865"/>
    </source>
</evidence>
<dbReference type="Gene3D" id="6.10.140.2220">
    <property type="match status" value="1"/>
</dbReference>
<keyword evidence="3" id="KW-0862">Zinc</keyword>
<evidence type="ECO:0000313" key="7">
    <source>
        <dbReference type="Proteomes" id="UP000054558"/>
    </source>
</evidence>
<evidence type="ECO:0000256" key="2">
    <source>
        <dbReference type="ARBA" id="ARBA00022771"/>
    </source>
</evidence>
<sequence length="365" mass="41159">MAYKRGAIVDHLLQQMLTAPGDSDKMRIRQLYSCRLIVFFSENEAVAKYCVKERERARPVAEALLDAQAYLLHMIPGQLRETKPVQDSELLVKREKGKGRYEFLDLALENIKGFANFFRASKHFRQALQQSETFFPDLESLVSRNITKRASAHLQEKAAKHVSRLLHIFSQFEDCQHWTIDSGRLRIHAAAARLLRLDGVTEGFVKGWKKLGGPSSAGSVPLATSWQLRKHLESSEKKLLYFDRRIRNAGDPHTARKLRQEWLDMNEGALATMGWPALERCGGLPSVAQGPEQDGLRFAKAVARAGSSAAPVVCSWEMCTEGSVLDAGRQFSKCANCSLAFYCSKEHQKLHWTSHKKQCKAETSD</sequence>
<accession>A0A1Y1IIS9</accession>
<dbReference type="EMBL" id="DF237611">
    <property type="protein sequence ID" value="GAQ90613.1"/>
    <property type="molecule type" value="Genomic_DNA"/>
</dbReference>
<evidence type="ECO:0000256" key="1">
    <source>
        <dbReference type="ARBA" id="ARBA00022723"/>
    </source>
</evidence>
<reference evidence="6 7" key="1">
    <citation type="journal article" date="2014" name="Nat. Commun.">
        <title>Klebsormidium flaccidum genome reveals primary factors for plant terrestrial adaptation.</title>
        <authorList>
            <person name="Hori K."/>
            <person name="Maruyama F."/>
            <person name="Fujisawa T."/>
            <person name="Togashi T."/>
            <person name="Yamamoto N."/>
            <person name="Seo M."/>
            <person name="Sato S."/>
            <person name="Yamada T."/>
            <person name="Mori H."/>
            <person name="Tajima N."/>
            <person name="Moriyama T."/>
            <person name="Ikeuchi M."/>
            <person name="Watanabe M."/>
            <person name="Wada H."/>
            <person name="Kobayashi K."/>
            <person name="Saito M."/>
            <person name="Masuda T."/>
            <person name="Sasaki-Sekimoto Y."/>
            <person name="Mashiguchi K."/>
            <person name="Awai K."/>
            <person name="Shimojima M."/>
            <person name="Masuda S."/>
            <person name="Iwai M."/>
            <person name="Nobusawa T."/>
            <person name="Narise T."/>
            <person name="Kondo S."/>
            <person name="Saito H."/>
            <person name="Sato R."/>
            <person name="Murakawa M."/>
            <person name="Ihara Y."/>
            <person name="Oshima-Yamada Y."/>
            <person name="Ohtaka K."/>
            <person name="Satoh M."/>
            <person name="Sonobe K."/>
            <person name="Ishii M."/>
            <person name="Ohtani R."/>
            <person name="Kanamori-Sato M."/>
            <person name="Honoki R."/>
            <person name="Miyazaki D."/>
            <person name="Mochizuki H."/>
            <person name="Umetsu J."/>
            <person name="Higashi K."/>
            <person name="Shibata D."/>
            <person name="Kamiya Y."/>
            <person name="Sato N."/>
            <person name="Nakamura Y."/>
            <person name="Tabata S."/>
            <person name="Ida S."/>
            <person name="Kurokawa K."/>
            <person name="Ohta H."/>
        </authorList>
    </citation>
    <scope>NUCLEOTIDE SEQUENCE [LARGE SCALE GENOMIC DNA]</scope>
    <source>
        <strain evidence="6 7">NIES-2285</strain>
    </source>
</reference>
<keyword evidence="2 4" id="KW-0863">Zinc-finger</keyword>
<gene>
    <name evidence="6" type="ORF">KFL_006620080</name>
</gene>
<dbReference type="Pfam" id="PF01753">
    <property type="entry name" value="zf-MYND"/>
    <property type="match status" value="1"/>
</dbReference>
<dbReference type="SUPFAM" id="SSF144232">
    <property type="entry name" value="HIT/MYND zinc finger-like"/>
    <property type="match status" value="1"/>
</dbReference>
<organism evidence="6 7">
    <name type="scientific">Klebsormidium nitens</name>
    <name type="common">Green alga</name>
    <name type="synonym">Ulothrix nitens</name>
    <dbReference type="NCBI Taxonomy" id="105231"/>
    <lineage>
        <taxon>Eukaryota</taxon>
        <taxon>Viridiplantae</taxon>
        <taxon>Streptophyta</taxon>
        <taxon>Klebsormidiophyceae</taxon>
        <taxon>Klebsormidiales</taxon>
        <taxon>Klebsormidiaceae</taxon>
        <taxon>Klebsormidium</taxon>
    </lineage>
</organism>
<protein>
    <recommendedName>
        <fullName evidence="5">MYND-type domain-containing protein</fullName>
    </recommendedName>
</protein>
<evidence type="ECO:0000256" key="3">
    <source>
        <dbReference type="ARBA" id="ARBA00022833"/>
    </source>
</evidence>
<dbReference type="Proteomes" id="UP000054558">
    <property type="component" value="Unassembled WGS sequence"/>
</dbReference>
<evidence type="ECO:0000256" key="4">
    <source>
        <dbReference type="PROSITE-ProRule" id="PRU00134"/>
    </source>
</evidence>
<dbReference type="AlphaFoldDB" id="A0A1Y1IIS9"/>